<dbReference type="InParanoid" id="E4XKK0"/>
<dbReference type="GO" id="GO:0005544">
    <property type="term" value="F:calcium-dependent phospholipid binding"/>
    <property type="evidence" value="ECO:0007669"/>
    <property type="project" value="InterPro"/>
</dbReference>
<dbReference type="InterPro" id="IPR037104">
    <property type="entry name" value="Annexin_sf"/>
</dbReference>
<sequence>MGSAQSSTFTTELNFRGTIVPKKNPNYEEEAVKLKKAFGKTIGIHEEPIIEVFTTHSNEQIQEIVKIYKGCYGSDLMDKIEKVKRSDLRKALKALCRTRKHHAAHKLRFALFFYIKSLFAIIL</sequence>
<dbReference type="InterPro" id="IPR018502">
    <property type="entry name" value="Annexin_repeat"/>
</dbReference>
<reference evidence="4" key="1">
    <citation type="journal article" date="2010" name="Science">
        <title>Plasticity of animal genome architecture unmasked by rapid evolution of a pelagic tunicate.</title>
        <authorList>
            <person name="Denoeud F."/>
            <person name="Henriet S."/>
            <person name="Mungpakdee S."/>
            <person name="Aury J.M."/>
            <person name="Da Silva C."/>
            <person name="Brinkmann H."/>
            <person name="Mikhaleva J."/>
            <person name="Olsen L.C."/>
            <person name="Jubin C."/>
            <person name="Canestro C."/>
            <person name="Bouquet J.M."/>
            <person name="Danks G."/>
            <person name="Poulain J."/>
            <person name="Campsteijn C."/>
            <person name="Adamski M."/>
            <person name="Cross I."/>
            <person name="Yadetie F."/>
            <person name="Muffato M."/>
            <person name="Louis A."/>
            <person name="Butcher S."/>
            <person name="Tsagkogeorga G."/>
            <person name="Konrad A."/>
            <person name="Singh S."/>
            <person name="Jensen M.F."/>
            <person name="Cong E.H."/>
            <person name="Eikeseth-Otteraa H."/>
            <person name="Noel B."/>
            <person name="Anthouard V."/>
            <person name="Porcel B.M."/>
            <person name="Kachouri-Lafond R."/>
            <person name="Nishino A."/>
            <person name="Ugolini M."/>
            <person name="Chourrout P."/>
            <person name="Nishida H."/>
            <person name="Aasland R."/>
            <person name="Huzurbazar S."/>
            <person name="Westhof E."/>
            <person name="Delsuc F."/>
            <person name="Lehrach H."/>
            <person name="Reinhardt R."/>
            <person name="Weissenbach J."/>
            <person name="Roy S.W."/>
            <person name="Artiguenave F."/>
            <person name="Postlethwait J.H."/>
            <person name="Manak J.R."/>
            <person name="Thompson E.M."/>
            <person name="Jaillon O."/>
            <person name="Du Pasquier L."/>
            <person name="Boudinot P."/>
            <person name="Liberles D.A."/>
            <person name="Volff J.N."/>
            <person name="Philippe H."/>
            <person name="Lenhard B."/>
            <person name="Roest Crollius H."/>
            <person name="Wincker P."/>
            <person name="Chourrout D."/>
        </authorList>
    </citation>
    <scope>NUCLEOTIDE SEQUENCE [LARGE SCALE GENOMIC DNA]</scope>
</reference>
<dbReference type="Gene3D" id="1.10.220.10">
    <property type="entry name" value="Annexin"/>
    <property type="match status" value="1"/>
</dbReference>
<protein>
    <recommendedName>
        <fullName evidence="7">Annexin</fullName>
    </recommendedName>
</protein>
<comment type="similarity">
    <text evidence="1">Belongs to the annexin family.</text>
</comment>
<dbReference type="SMART" id="SM00335">
    <property type="entry name" value="ANX"/>
    <property type="match status" value="1"/>
</dbReference>
<dbReference type="EMBL" id="FN653065">
    <property type="protein sequence ID" value="CBY10703.1"/>
    <property type="molecule type" value="Genomic_DNA"/>
</dbReference>
<keyword evidence="3" id="KW-0041">Annexin</keyword>
<dbReference type="Proteomes" id="UP000001307">
    <property type="component" value="Unassembled WGS sequence"/>
</dbReference>
<dbReference type="Pfam" id="PF00191">
    <property type="entry name" value="Annexin"/>
    <property type="match status" value="1"/>
</dbReference>
<evidence type="ECO:0000256" key="3">
    <source>
        <dbReference type="ARBA" id="ARBA00023216"/>
    </source>
</evidence>
<keyword evidence="2" id="KW-0677">Repeat</keyword>
<name>E4XKK0_OIKDI</name>
<dbReference type="Proteomes" id="UP000011014">
    <property type="component" value="Unassembled WGS sequence"/>
</dbReference>
<dbReference type="PROSITE" id="PS51897">
    <property type="entry name" value="ANNEXIN_2"/>
    <property type="match status" value="1"/>
</dbReference>
<keyword evidence="6" id="KW-1185">Reference proteome</keyword>
<evidence type="ECO:0000313" key="4">
    <source>
        <dbReference type="EMBL" id="CBY10703.1"/>
    </source>
</evidence>
<evidence type="ECO:0000313" key="5">
    <source>
        <dbReference type="EMBL" id="CBY40917.1"/>
    </source>
</evidence>
<dbReference type="GO" id="GO:0005509">
    <property type="term" value="F:calcium ion binding"/>
    <property type="evidence" value="ECO:0007669"/>
    <property type="project" value="InterPro"/>
</dbReference>
<evidence type="ECO:0000313" key="6">
    <source>
        <dbReference type="Proteomes" id="UP000001307"/>
    </source>
</evidence>
<organism evidence="4">
    <name type="scientific">Oikopleura dioica</name>
    <name type="common">Tunicate</name>
    <dbReference type="NCBI Taxonomy" id="34765"/>
    <lineage>
        <taxon>Eukaryota</taxon>
        <taxon>Metazoa</taxon>
        <taxon>Chordata</taxon>
        <taxon>Tunicata</taxon>
        <taxon>Appendicularia</taxon>
        <taxon>Copelata</taxon>
        <taxon>Oikopleuridae</taxon>
        <taxon>Oikopleura</taxon>
    </lineage>
</organism>
<dbReference type="AlphaFoldDB" id="E4XKK0"/>
<evidence type="ECO:0000256" key="1">
    <source>
        <dbReference type="ARBA" id="ARBA00007831"/>
    </source>
</evidence>
<dbReference type="EMBL" id="FN656171">
    <property type="protein sequence ID" value="CBY40917.1"/>
    <property type="molecule type" value="Genomic_DNA"/>
</dbReference>
<evidence type="ECO:0008006" key="7">
    <source>
        <dbReference type="Google" id="ProtNLM"/>
    </source>
</evidence>
<accession>E4XKK0</accession>
<dbReference type="OrthoDB" id="37886at2759"/>
<gene>
    <name evidence="4" type="ORF">GSOID_T00014212001</name>
    <name evidence="5" type="ORF">GSOID_T00022959001</name>
</gene>
<dbReference type="SUPFAM" id="SSF47874">
    <property type="entry name" value="Annexin"/>
    <property type="match status" value="1"/>
</dbReference>
<proteinExistence type="inferred from homology"/>
<evidence type="ECO:0000256" key="2">
    <source>
        <dbReference type="ARBA" id="ARBA00022737"/>
    </source>
</evidence>